<protein>
    <submittedName>
        <fullName evidence="1">Uncharacterized protein</fullName>
    </submittedName>
</protein>
<evidence type="ECO:0000313" key="2">
    <source>
        <dbReference type="Proteomes" id="UP000252172"/>
    </source>
</evidence>
<reference evidence="1 2" key="1">
    <citation type="submission" date="2018-07" db="EMBL/GenBank/DDBJ databases">
        <title>Chryseobacterium lacus sp. nov., isolated from lake water.</title>
        <authorList>
            <person name="Li C.-M."/>
        </authorList>
    </citation>
    <scope>NUCLEOTIDE SEQUENCE [LARGE SCALE GENOMIC DNA]</scope>
    <source>
        <strain evidence="1 2">YLOS41</strain>
    </source>
</reference>
<dbReference type="Proteomes" id="UP000252172">
    <property type="component" value="Unassembled WGS sequence"/>
</dbReference>
<name>A0A368N220_9FLAO</name>
<accession>A0A368N220</accession>
<dbReference type="AlphaFoldDB" id="A0A368N220"/>
<proteinExistence type="predicted"/>
<evidence type="ECO:0000313" key="1">
    <source>
        <dbReference type="EMBL" id="RCU43561.1"/>
    </source>
</evidence>
<keyword evidence="2" id="KW-1185">Reference proteome</keyword>
<organism evidence="1 2">
    <name type="scientific">Chryseobacterium lacus</name>
    <dbReference type="NCBI Taxonomy" id="2058346"/>
    <lineage>
        <taxon>Bacteria</taxon>
        <taxon>Pseudomonadati</taxon>
        <taxon>Bacteroidota</taxon>
        <taxon>Flavobacteriia</taxon>
        <taxon>Flavobacteriales</taxon>
        <taxon>Weeksellaceae</taxon>
        <taxon>Chryseobacterium group</taxon>
        <taxon>Chryseobacterium</taxon>
    </lineage>
</organism>
<dbReference type="EMBL" id="QPIE01000003">
    <property type="protein sequence ID" value="RCU43561.1"/>
    <property type="molecule type" value="Genomic_DNA"/>
</dbReference>
<sequence>MVSFQNSLVLLDYKIHKEFYEAHCINQDVPEMECHGKCQAKKQSEKSGTPVSVIKSGSFEFHFLPAVQISLTFMYDQPVGNHKPFYLGEHAVLKGFSETAPRPPEYRL</sequence>
<comment type="caution">
    <text evidence="1">The sequence shown here is derived from an EMBL/GenBank/DDBJ whole genome shotgun (WGS) entry which is preliminary data.</text>
</comment>
<gene>
    <name evidence="1" type="ORF">DQ356_05220</name>
</gene>